<sequence>MSLESEDSSSPSFDRDCSFPSPPLINHSPPKTHSRFSTSPKHSLDPSLSKSQSFRPSSSVPPATTSKHDTHRRRLEFPRPPVNSSKQEQIDSFLDRKLVISSEKQFTEKVSSGPSGRRVRFRWDLAIAVAIVITALTSSVHKNFTLHYQVIDLQDQILKLNVKLRACDLSSIVDDSDSVMQEIDDYDYGGNNGLKNLALIVSLTLLSIPVLAFKYIDFVSTWKSSGYIWEAVLLNKQFAYRVDVFLSVRPYAKPLALLVATVLLIQEIMLIQKGIGPRLVSVSISFGGMLIFAMMLGLVSDAISEKFDSLRKGRSKVVEQNHTLILGWSDKLGSLLNQLAIANESLGGGIVVVMAERDKEEMEMDIAKMEFDFKGTFVICRSGSSLILADLKKVSVSKARAIIVLAEDGNADQSDARALRTVLSLVGVKEGLKGHIVVELSDLDNEVLLKLVGGDLVETVVAHDVIGRLMIQCARQPGLAQIWEDILGFENCEFYIKRWPQLHGMQFEDILISFPDAIPCGIKVASRGGKIILNPEDSYVLQEGDEVLVIAEDDNTYAPAALPTVKEASFMHIAQPARMPQKILLCGWRRDIDDMIVVWRGSLPEDSIVPKPAERILFCGWRRDMEDMIMVLDAFLAQGSELWMFNDVHEKEREKKLIDGGLDLSRLENIQLVNRVGNTVIRRHLESLPLQSFDSILILADESVEDSAMQADSRSLATLLLIRDIQSKASPSVRPGFTVEACHKARGLGRCSRLQINSVIISEILDPRTKKLLAMSKISDYVLSNELVSMALAMVAEDQQINDVLKELFAEEGNELQIRQANLYVVDGEELSFYEVLLRARQRREIVIGYLVSKAERAVINPTAKSERRRWSLEDAFVVIAEKEW</sequence>
<evidence type="ECO:0000313" key="12">
    <source>
        <dbReference type="Proteomes" id="UP001162972"/>
    </source>
</evidence>
<name>A0AAD6L3M6_9ROSI</name>
<keyword evidence="7" id="KW-0406">Ion transport</keyword>
<feature type="transmembrane region" description="Helical" evidence="9">
    <location>
        <begin position="121"/>
        <end position="140"/>
    </location>
</feature>
<evidence type="ECO:0000313" key="11">
    <source>
        <dbReference type="EMBL" id="KAJ6433477.1"/>
    </source>
</evidence>
<dbReference type="InterPro" id="IPR036291">
    <property type="entry name" value="NAD(P)-bd_dom_sf"/>
</dbReference>
<keyword evidence="5 9" id="KW-0472">Membrane</keyword>
<evidence type="ECO:0000256" key="2">
    <source>
        <dbReference type="ARBA" id="ARBA00008577"/>
    </source>
</evidence>
<dbReference type="PANTHER" id="PTHR31563">
    <property type="entry name" value="ION CHANNEL POLLUX-RELATED"/>
    <property type="match status" value="1"/>
</dbReference>
<reference evidence="11 12" key="1">
    <citation type="journal article" date="2023" name="Int. J. Mol. Sci.">
        <title>De Novo Assembly and Annotation of 11 Diverse Shrub Willow (Salix) Genomes Reveals Novel Gene Organization in Sex-Linked Regions.</title>
        <authorList>
            <person name="Hyden B."/>
            <person name="Feng K."/>
            <person name="Yates T.B."/>
            <person name="Jawdy S."/>
            <person name="Cereghino C."/>
            <person name="Smart L.B."/>
            <person name="Muchero W."/>
        </authorList>
    </citation>
    <scope>NUCLEOTIDE SEQUENCE [LARGE SCALE GENOMIC DNA]</scope>
    <source>
        <tissue evidence="11">Shoot tip</tissue>
    </source>
</reference>
<feature type="transmembrane region" description="Helical" evidence="9">
    <location>
        <begin position="284"/>
        <end position="304"/>
    </location>
</feature>
<evidence type="ECO:0000259" key="10">
    <source>
        <dbReference type="PROSITE" id="PS51201"/>
    </source>
</evidence>
<dbReference type="SUPFAM" id="SSF51735">
    <property type="entry name" value="NAD(P)-binding Rossmann-fold domains"/>
    <property type="match status" value="1"/>
</dbReference>
<feature type="compositionally biased region" description="Polar residues" evidence="8">
    <location>
        <begin position="29"/>
        <end position="65"/>
    </location>
</feature>
<dbReference type="GO" id="GO:0031965">
    <property type="term" value="C:nuclear membrane"/>
    <property type="evidence" value="ECO:0007669"/>
    <property type="project" value="UniProtKB-SubCell"/>
</dbReference>
<keyword evidence="7" id="KW-0813">Transport</keyword>
<dbReference type="InterPro" id="IPR003148">
    <property type="entry name" value="RCK_N"/>
</dbReference>
<evidence type="ECO:0000256" key="1">
    <source>
        <dbReference type="ARBA" id="ARBA00004232"/>
    </source>
</evidence>
<dbReference type="Proteomes" id="UP001162972">
    <property type="component" value="Chromosome 13"/>
</dbReference>
<dbReference type="InterPro" id="IPR010420">
    <property type="entry name" value="CASTOR/POLLUX/SYM8_dom"/>
</dbReference>
<evidence type="ECO:0000256" key="7">
    <source>
        <dbReference type="ARBA" id="ARBA00023303"/>
    </source>
</evidence>
<dbReference type="PANTHER" id="PTHR31563:SF1">
    <property type="entry name" value="ION CHANNEL CASTOR-RELATED"/>
    <property type="match status" value="1"/>
</dbReference>
<feature type="region of interest" description="Disordered" evidence="8">
    <location>
        <begin position="1"/>
        <end position="89"/>
    </location>
</feature>
<dbReference type="AlphaFoldDB" id="A0AAD6L3M6"/>
<dbReference type="Pfam" id="PF06241">
    <property type="entry name" value="Castor_Poll_mid"/>
    <property type="match status" value="1"/>
</dbReference>
<keyword evidence="6" id="KW-0539">Nucleus</keyword>
<feature type="domain" description="RCK N-terminal" evidence="10">
    <location>
        <begin position="320"/>
        <end position="461"/>
    </location>
</feature>
<dbReference type="GO" id="GO:0034220">
    <property type="term" value="P:monoatomic ion transmembrane transport"/>
    <property type="evidence" value="ECO:0007669"/>
    <property type="project" value="UniProtKB-KW"/>
</dbReference>
<keyword evidence="12" id="KW-1185">Reference proteome</keyword>
<accession>A0AAD6L3M6</accession>
<feature type="transmembrane region" description="Helical" evidence="9">
    <location>
        <begin position="255"/>
        <end position="272"/>
    </location>
</feature>
<keyword evidence="3 9" id="KW-0812">Transmembrane</keyword>
<evidence type="ECO:0000256" key="4">
    <source>
        <dbReference type="ARBA" id="ARBA00022989"/>
    </source>
</evidence>
<dbReference type="Gene3D" id="3.40.50.720">
    <property type="entry name" value="NAD(P)-binding Rossmann-like Domain"/>
    <property type="match status" value="1"/>
</dbReference>
<feature type="transmembrane region" description="Helical" evidence="9">
    <location>
        <begin position="197"/>
        <end position="216"/>
    </location>
</feature>
<evidence type="ECO:0000256" key="9">
    <source>
        <dbReference type="SAM" id="Phobius"/>
    </source>
</evidence>
<dbReference type="SUPFAM" id="SSF116726">
    <property type="entry name" value="TrkA C-terminal domain-like"/>
    <property type="match status" value="1"/>
</dbReference>
<comment type="similarity">
    <text evidence="2">Belongs to the castor/pollux (TC 1.A.1.23) family.</text>
</comment>
<dbReference type="GO" id="GO:0006813">
    <property type="term" value="P:potassium ion transport"/>
    <property type="evidence" value="ECO:0007669"/>
    <property type="project" value="InterPro"/>
</dbReference>
<dbReference type="InterPro" id="IPR036721">
    <property type="entry name" value="RCK_C_sf"/>
</dbReference>
<proteinExistence type="inferred from homology"/>
<dbReference type="InterPro" id="IPR044849">
    <property type="entry name" value="CASTOR/POLLUX/SYM8-like"/>
</dbReference>
<evidence type="ECO:0000256" key="8">
    <source>
        <dbReference type="SAM" id="MobiDB-lite"/>
    </source>
</evidence>
<evidence type="ECO:0000256" key="5">
    <source>
        <dbReference type="ARBA" id="ARBA00023136"/>
    </source>
</evidence>
<dbReference type="PROSITE" id="PS51201">
    <property type="entry name" value="RCK_N"/>
    <property type="match status" value="1"/>
</dbReference>
<organism evidence="11 12">
    <name type="scientific">Salix udensis</name>
    <dbReference type="NCBI Taxonomy" id="889485"/>
    <lineage>
        <taxon>Eukaryota</taxon>
        <taxon>Viridiplantae</taxon>
        <taxon>Streptophyta</taxon>
        <taxon>Embryophyta</taxon>
        <taxon>Tracheophyta</taxon>
        <taxon>Spermatophyta</taxon>
        <taxon>Magnoliopsida</taxon>
        <taxon>eudicotyledons</taxon>
        <taxon>Gunneridae</taxon>
        <taxon>Pentapetalae</taxon>
        <taxon>rosids</taxon>
        <taxon>fabids</taxon>
        <taxon>Malpighiales</taxon>
        <taxon>Salicaceae</taxon>
        <taxon>Saliceae</taxon>
        <taxon>Salix</taxon>
    </lineage>
</organism>
<dbReference type="EMBL" id="JAPFFJ010000002">
    <property type="protein sequence ID" value="KAJ6433477.1"/>
    <property type="molecule type" value="Genomic_DNA"/>
</dbReference>
<keyword evidence="7" id="KW-0407">Ion channel</keyword>
<comment type="subcellular location">
    <subcellularLocation>
        <location evidence="1">Nucleus membrane</location>
        <topology evidence="1">Multi-pass membrane protein</topology>
    </subcellularLocation>
</comment>
<gene>
    <name evidence="11" type="ORF">OIU84_017214</name>
</gene>
<protein>
    <recommendedName>
        <fullName evidence="10">RCK N-terminal domain-containing protein</fullName>
    </recommendedName>
</protein>
<evidence type="ECO:0000256" key="6">
    <source>
        <dbReference type="ARBA" id="ARBA00023242"/>
    </source>
</evidence>
<comment type="caution">
    <text evidence="11">The sequence shown here is derived from an EMBL/GenBank/DDBJ whole genome shotgun (WGS) entry which is preliminary data.</text>
</comment>
<keyword evidence="4 9" id="KW-1133">Transmembrane helix</keyword>
<evidence type="ECO:0000256" key="3">
    <source>
        <dbReference type="ARBA" id="ARBA00022692"/>
    </source>
</evidence>